<feature type="domain" description="WSC" evidence="2">
    <location>
        <begin position="40"/>
        <end position="152"/>
    </location>
</feature>
<reference evidence="3 4" key="1">
    <citation type="submission" date="2019-10" db="EMBL/GenBank/DDBJ databases">
        <authorList>
            <person name="Palmer J.M."/>
        </authorList>
    </citation>
    <scope>NUCLEOTIDE SEQUENCE [LARGE SCALE GENOMIC DNA]</scope>
    <source>
        <strain evidence="3 4">TWF694</strain>
    </source>
</reference>
<evidence type="ECO:0000256" key="1">
    <source>
        <dbReference type="SAM" id="SignalP"/>
    </source>
</evidence>
<name>A0AAV9XT79_9PEZI</name>
<feature type="chain" id="PRO_5043631462" description="WSC domain-containing protein" evidence="1">
    <location>
        <begin position="17"/>
        <end position="156"/>
    </location>
</feature>
<dbReference type="InterPro" id="IPR002889">
    <property type="entry name" value="WSC_carb-bd"/>
</dbReference>
<protein>
    <recommendedName>
        <fullName evidence="2">WSC domain-containing protein</fullName>
    </recommendedName>
</protein>
<dbReference type="EMBL" id="JAVHJO010000001">
    <property type="protein sequence ID" value="KAK6544394.1"/>
    <property type="molecule type" value="Genomic_DNA"/>
</dbReference>
<dbReference type="AlphaFoldDB" id="A0AAV9XT79"/>
<comment type="caution">
    <text evidence="3">The sequence shown here is derived from an EMBL/GenBank/DDBJ whole genome shotgun (WGS) entry which is preliminary data.</text>
</comment>
<evidence type="ECO:0000313" key="3">
    <source>
        <dbReference type="EMBL" id="KAK6544394.1"/>
    </source>
</evidence>
<keyword evidence="1" id="KW-0732">Signal</keyword>
<accession>A0AAV9XT79</accession>
<keyword evidence="4" id="KW-1185">Reference proteome</keyword>
<organism evidence="3 4">
    <name type="scientific">Orbilia ellipsospora</name>
    <dbReference type="NCBI Taxonomy" id="2528407"/>
    <lineage>
        <taxon>Eukaryota</taxon>
        <taxon>Fungi</taxon>
        <taxon>Dikarya</taxon>
        <taxon>Ascomycota</taxon>
        <taxon>Pezizomycotina</taxon>
        <taxon>Orbiliomycetes</taxon>
        <taxon>Orbiliales</taxon>
        <taxon>Orbiliaceae</taxon>
        <taxon>Orbilia</taxon>
    </lineage>
</organism>
<evidence type="ECO:0000313" key="4">
    <source>
        <dbReference type="Proteomes" id="UP001365542"/>
    </source>
</evidence>
<sequence>MKFLVTFALLLTAASAAPAAEPEPEAAPAGLEARQTCYWTWTHIGCFPNGPGGAIASTTSYASGGGSWSWCTSWCQTNAPSSTYAGINSQNYMGTSSSTCVCGTGPSNSVPWAVPASGCYLPCAYSSKTVQQCADGSCQCGGPRAYSIFQKSQVCY</sequence>
<dbReference type="PROSITE" id="PS51212">
    <property type="entry name" value="WSC"/>
    <property type="match status" value="1"/>
</dbReference>
<proteinExistence type="predicted"/>
<evidence type="ECO:0000259" key="2">
    <source>
        <dbReference type="PROSITE" id="PS51212"/>
    </source>
</evidence>
<dbReference type="Proteomes" id="UP001365542">
    <property type="component" value="Unassembled WGS sequence"/>
</dbReference>
<feature type="signal peptide" evidence="1">
    <location>
        <begin position="1"/>
        <end position="16"/>
    </location>
</feature>
<gene>
    <name evidence="3" type="ORF">TWF694_001090</name>
</gene>